<dbReference type="InterPro" id="IPR029058">
    <property type="entry name" value="AB_hydrolase_fold"/>
</dbReference>
<dbReference type="PRINTS" id="PR00412">
    <property type="entry name" value="EPOXHYDRLASE"/>
</dbReference>
<dbReference type="SUPFAM" id="SSF53474">
    <property type="entry name" value="alpha/beta-Hydrolases"/>
    <property type="match status" value="1"/>
</dbReference>
<gene>
    <name evidence="2" type="ORF">I8751_27365</name>
</gene>
<comment type="caution">
    <text evidence="2">The sequence shown here is derived from an EMBL/GenBank/DDBJ whole genome shotgun (WGS) entry which is preliminary data.</text>
</comment>
<name>A0A8J7HMN6_9CYAN</name>
<dbReference type="AlphaFoldDB" id="A0A8J7HMN6"/>
<keyword evidence="2" id="KW-0378">Hydrolase</keyword>
<proteinExistence type="predicted"/>
<protein>
    <submittedName>
        <fullName evidence="2">Alpha/beta fold hydrolase</fullName>
    </submittedName>
</protein>
<dbReference type="InterPro" id="IPR000639">
    <property type="entry name" value="Epox_hydrolase-like"/>
</dbReference>
<dbReference type="PANTHER" id="PTHR46438:SF2">
    <property type="entry name" value="ALPHA_BETA-HYDROLASES SUPERFAMILY PROTEIN"/>
    <property type="match status" value="1"/>
</dbReference>
<keyword evidence="3" id="KW-1185">Reference proteome</keyword>
<dbReference type="PRINTS" id="PR00111">
    <property type="entry name" value="ABHYDROLASE"/>
</dbReference>
<dbReference type="Proteomes" id="UP000599391">
    <property type="component" value="Unassembled WGS sequence"/>
</dbReference>
<accession>A0A8J7HMN6</accession>
<organism evidence="2 3">
    <name type="scientific">Atlanticothrix silvestris CENA357</name>
    <dbReference type="NCBI Taxonomy" id="1725252"/>
    <lineage>
        <taxon>Bacteria</taxon>
        <taxon>Bacillati</taxon>
        <taxon>Cyanobacteriota</taxon>
        <taxon>Cyanophyceae</taxon>
        <taxon>Nostocales</taxon>
        <taxon>Nodulariaceae</taxon>
        <taxon>Atlanticothrix</taxon>
        <taxon>Atlanticothrix silvestris</taxon>
    </lineage>
</organism>
<dbReference type="EMBL" id="JAECZB010000102">
    <property type="protein sequence ID" value="MBH8555994.1"/>
    <property type="molecule type" value="Genomic_DNA"/>
</dbReference>
<sequence length="312" mass="35173">MTTTVHWQQRVGNQRDWVWRGWQTRYTYIRPAQENQQTTPLVLLHGFGASIGHWRHNLEVLGEHHTVYALDMLGFGASEKAPVNYSIELWVEQVYAFWKAFIRQPVILIGNSNGSLISMAAAATHPDMVQGIVMMSLPDPSLEQEAIPPFLRPLVKAIKNIVASPLVLKPVFHFVRRPSILRRWAAIAYAHPEAITDELIDILAGPPQDRGSARAFSALFKAAIAVNFSPSVKAVLPNLTIPMLLIWGQKDRFVPPVLANRFAQYNEKLQILQLEDVGHCPHDECPEQVNRAILNWIDGCLDDTQQLTATQK</sequence>
<evidence type="ECO:0000313" key="3">
    <source>
        <dbReference type="Proteomes" id="UP000599391"/>
    </source>
</evidence>
<evidence type="ECO:0000313" key="2">
    <source>
        <dbReference type="EMBL" id="MBH8555994.1"/>
    </source>
</evidence>
<dbReference type="InterPro" id="IPR000073">
    <property type="entry name" value="AB_hydrolase_1"/>
</dbReference>
<dbReference type="Pfam" id="PF12697">
    <property type="entry name" value="Abhydrolase_6"/>
    <property type="match status" value="1"/>
</dbReference>
<dbReference type="GO" id="GO:0016787">
    <property type="term" value="F:hydrolase activity"/>
    <property type="evidence" value="ECO:0007669"/>
    <property type="project" value="UniProtKB-KW"/>
</dbReference>
<reference evidence="2 3" key="1">
    <citation type="journal article" date="2021" name="Int. J. Syst. Evol. Microbiol.">
        <title>Amazonocrinis nigriterrae gen. nov., sp. nov., Atlanticothrix silvestris gen. nov., sp. nov. and Dendronalium phyllosphericum gen. nov., sp. nov., nostocacean cyanobacteria from Brazilian environments.</title>
        <authorList>
            <person name="Alvarenga D.O."/>
            <person name="Andreote A.P.D."/>
            <person name="Branco L.H.Z."/>
            <person name="Delbaje E."/>
            <person name="Cruz R.B."/>
            <person name="Varani A.M."/>
            <person name="Fiore M.F."/>
        </authorList>
    </citation>
    <scope>NUCLEOTIDE SEQUENCE [LARGE SCALE GENOMIC DNA]</scope>
    <source>
        <strain evidence="2 3">CENA357</strain>
    </source>
</reference>
<dbReference type="Gene3D" id="3.40.50.1820">
    <property type="entry name" value="alpha/beta hydrolase"/>
    <property type="match status" value="1"/>
</dbReference>
<evidence type="ECO:0000259" key="1">
    <source>
        <dbReference type="Pfam" id="PF12697"/>
    </source>
</evidence>
<feature type="domain" description="AB hydrolase-1" evidence="1">
    <location>
        <begin position="41"/>
        <end position="292"/>
    </location>
</feature>
<dbReference type="RefSeq" id="WP_214442194.1">
    <property type="nucleotide sequence ID" value="NZ_JAECZB010000102.1"/>
</dbReference>
<dbReference type="PANTHER" id="PTHR46438">
    <property type="entry name" value="ALPHA/BETA-HYDROLASES SUPERFAMILY PROTEIN"/>
    <property type="match status" value="1"/>
</dbReference>